<evidence type="ECO:0000256" key="1">
    <source>
        <dbReference type="SAM" id="Phobius"/>
    </source>
</evidence>
<dbReference type="RefSeq" id="WP_142538492.1">
    <property type="nucleotide sequence ID" value="NZ_BMIE01000003.1"/>
</dbReference>
<keyword evidence="1" id="KW-1133">Transmembrane helix</keyword>
<evidence type="ECO:0000313" key="3">
    <source>
        <dbReference type="Proteomes" id="UP000317316"/>
    </source>
</evidence>
<name>A0A544TAL7_9BACI</name>
<organism evidence="2 3">
    <name type="scientific">Psychrobacillus lasiicapitis</name>
    <dbReference type="NCBI Taxonomy" id="1636719"/>
    <lineage>
        <taxon>Bacteria</taxon>
        <taxon>Bacillati</taxon>
        <taxon>Bacillota</taxon>
        <taxon>Bacilli</taxon>
        <taxon>Bacillales</taxon>
        <taxon>Bacillaceae</taxon>
        <taxon>Psychrobacillus</taxon>
    </lineage>
</organism>
<dbReference type="AlphaFoldDB" id="A0A544TAL7"/>
<keyword evidence="3" id="KW-1185">Reference proteome</keyword>
<proteinExistence type="predicted"/>
<dbReference type="OrthoDB" id="2381602at2"/>
<protein>
    <recommendedName>
        <fullName evidence="4">Stage III sporulation protein AG</fullName>
    </recommendedName>
</protein>
<keyword evidence="1" id="KW-0472">Membrane</keyword>
<dbReference type="EMBL" id="VDGH01000004">
    <property type="protein sequence ID" value="TQR14510.1"/>
    <property type="molecule type" value="Genomic_DNA"/>
</dbReference>
<feature type="transmembrane region" description="Helical" evidence="1">
    <location>
        <begin position="12"/>
        <end position="34"/>
    </location>
</feature>
<keyword evidence="1" id="KW-0812">Transmembrane</keyword>
<evidence type="ECO:0008006" key="4">
    <source>
        <dbReference type="Google" id="ProtNLM"/>
    </source>
</evidence>
<comment type="caution">
    <text evidence="2">The sequence shown here is derived from an EMBL/GenBank/DDBJ whole genome shotgun (WGS) entry which is preliminary data.</text>
</comment>
<gene>
    <name evidence="2" type="ORF">FG382_08625</name>
</gene>
<reference evidence="2 3" key="1">
    <citation type="submission" date="2019-05" db="EMBL/GenBank/DDBJ databases">
        <title>Psychrobacillus vulpis sp. nov., a new species isolated from feces of a red fox that inhabits in The Tablas de Daimiel Natural Park, Albacete, Spain.</title>
        <authorList>
            <person name="Rodriguez M."/>
            <person name="Reina J.C."/>
            <person name="Bejar V."/>
            <person name="Llamas I."/>
        </authorList>
    </citation>
    <scope>NUCLEOTIDE SEQUENCE [LARGE SCALE GENOMIC DNA]</scope>
    <source>
        <strain evidence="2 3">NEAU-3TGS17</strain>
    </source>
</reference>
<accession>A0A544TAL7</accession>
<sequence>MNTISIKQKPTFRFVVISIAVLIISLLFSEMFLWNNESNEQETKLAPKTTEDLGYILEKISGVGRVEVYFHYKESTEKSTESEVSFFQWTSDSRGDKEELIGILVVAEGARDKRVQNNLIKTLSSVLQIAPHRIVIQEMEMEDK</sequence>
<dbReference type="Proteomes" id="UP000317316">
    <property type="component" value="Unassembled WGS sequence"/>
</dbReference>
<evidence type="ECO:0000313" key="2">
    <source>
        <dbReference type="EMBL" id="TQR14510.1"/>
    </source>
</evidence>